<accession>A0A5N6T1S4</accession>
<dbReference type="OrthoDB" id="10332226at2759"/>
<sequence length="149" mass="15234">MRFTTVAAILAFACAAVAAPQGHDGGNGNNGDVNKGDGNNGNGHNGDGHNGDGQQSHGEKEPDRVGYCCAYGSTPSGASVTSVNPIGEPLGCTLKQAECTGDRFYIPWECVKEPDSDKTRCECLGAECPNGPSGGPLVELLDSLPVPSK</sequence>
<dbReference type="EMBL" id="ML743562">
    <property type="protein sequence ID" value="KAE8140243.1"/>
    <property type="molecule type" value="Genomic_DNA"/>
</dbReference>
<dbReference type="GeneID" id="43643463"/>
<proteinExistence type="predicted"/>
<feature type="region of interest" description="Disordered" evidence="1">
    <location>
        <begin position="23"/>
        <end position="62"/>
    </location>
</feature>
<feature type="chain" id="PRO_5025062238" evidence="2">
    <location>
        <begin position="19"/>
        <end position="149"/>
    </location>
</feature>
<protein>
    <submittedName>
        <fullName evidence="3">Uncharacterized protein</fullName>
    </submittedName>
</protein>
<keyword evidence="4" id="KW-1185">Reference proteome</keyword>
<evidence type="ECO:0000313" key="4">
    <source>
        <dbReference type="Proteomes" id="UP000325672"/>
    </source>
</evidence>
<evidence type="ECO:0000313" key="3">
    <source>
        <dbReference type="EMBL" id="KAE8140243.1"/>
    </source>
</evidence>
<evidence type="ECO:0000256" key="1">
    <source>
        <dbReference type="SAM" id="MobiDB-lite"/>
    </source>
</evidence>
<reference evidence="3 4" key="1">
    <citation type="submission" date="2019-04" db="EMBL/GenBank/DDBJ databases">
        <title>Friends and foes A comparative genomics study of 23 Aspergillus species from section Flavi.</title>
        <authorList>
            <consortium name="DOE Joint Genome Institute"/>
            <person name="Kjaerbolling I."/>
            <person name="Vesth T."/>
            <person name="Frisvad J.C."/>
            <person name="Nybo J.L."/>
            <person name="Theobald S."/>
            <person name="Kildgaard S."/>
            <person name="Isbrandt T."/>
            <person name="Kuo A."/>
            <person name="Sato A."/>
            <person name="Lyhne E.K."/>
            <person name="Kogle M.E."/>
            <person name="Wiebenga A."/>
            <person name="Kun R.S."/>
            <person name="Lubbers R.J."/>
            <person name="Makela M.R."/>
            <person name="Barry K."/>
            <person name="Chovatia M."/>
            <person name="Clum A."/>
            <person name="Daum C."/>
            <person name="Haridas S."/>
            <person name="He G."/>
            <person name="LaButti K."/>
            <person name="Lipzen A."/>
            <person name="Mondo S."/>
            <person name="Riley R."/>
            <person name="Salamov A."/>
            <person name="Simmons B.A."/>
            <person name="Magnuson J.K."/>
            <person name="Henrissat B."/>
            <person name="Mortensen U.H."/>
            <person name="Larsen T.O."/>
            <person name="Devries R.P."/>
            <person name="Grigoriev I.V."/>
            <person name="Machida M."/>
            <person name="Baker S.E."/>
            <person name="Andersen M.R."/>
        </authorList>
    </citation>
    <scope>NUCLEOTIDE SEQUENCE [LARGE SCALE GENOMIC DNA]</scope>
    <source>
        <strain evidence="3 4">CBS 117625</strain>
    </source>
</reference>
<dbReference type="Proteomes" id="UP000325672">
    <property type="component" value="Unassembled WGS sequence"/>
</dbReference>
<organism evidence="3 4">
    <name type="scientific">Aspergillus pseudotamarii</name>
    <dbReference type="NCBI Taxonomy" id="132259"/>
    <lineage>
        <taxon>Eukaryota</taxon>
        <taxon>Fungi</taxon>
        <taxon>Dikarya</taxon>
        <taxon>Ascomycota</taxon>
        <taxon>Pezizomycotina</taxon>
        <taxon>Eurotiomycetes</taxon>
        <taxon>Eurotiomycetidae</taxon>
        <taxon>Eurotiales</taxon>
        <taxon>Aspergillaceae</taxon>
        <taxon>Aspergillus</taxon>
        <taxon>Aspergillus subgen. Circumdati</taxon>
    </lineage>
</organism>
<gene>
    <name evidence="3" type="ORF">BDV38DRAFT_280239</name>
</gene>
<feature type="signal peptide" evidence="2">
    <location>
        <begin position="1"/>
        <end position="18"/>
    </location>
</feature>
<dbReference type="AlphaFoldDB" id="A0A5N6T1S4"/>
<evidence type="ECO:0000256" key="2">
    <source>
        <dbReference type="SAM" id="SignalP"/>
    </source>
</evidence>
<name>A0A5N6T1S4_ASPPS</name>
<keyword evidence="2" id="KW-0732">Signal</keyword>
<dbReference type="RefSeq" id="XP_031916306.1">
    <property type="nucleotide sequence ID" value="XM_032059253.1"/>
</dbReference>